<reference evidence="2 3" key="1">
    <citation type="submission" date="2015-04" db="EMBL/GenBank/DDBJ databases">
        <title>Complete genome sequence of Schizopora paradoxa KUC8140, a cosmopolitan wood degrader in East Asia.</title>
        <authorList>
            <consortium name="DOE Joint Genome Institute"/>
            <person name="Min B."/>
            <person name="Park H."/>
            <person name="Jang Y."/>
            <person name="Kim J.-J."/>
            <person name="Kim K.H."/>
            <person name="Pangilinan J."/>
            <person name="Lipzen A."/>
            <person name="Riley R."/>
            <person name="Grigoriev I.V."/>
            <person name="Spatafora J.W."/>
            <person name="Choi I.-G."/>
        </authorList>
    </citation>
    <scope>NUCLEOTIDE SEQUENCE [LARGE SCALE GENOMIC DNA]</scope>
    <source>
        <strain evidence="2 3">KUC8140</strain>
    </source>
</reference>
<keyword evidence="3" id="KW-1185">Reference proteome</keyword>
<gene>
    <name evidence="2" type="ORF">SCHPADRAFT_898434</name>
</gene>
<dbReference type="Proteomes" id="UP000053477">
    <property type="component" value="Unassembled WGS sequence"/>
</dbReference>
<feature type="compositionally biased region" description="Polar residues" evidence="1">
    <location>
        <begin position="29"/>
        <end position="40"/>
    </location>
</feature>
<evidence type="ECO:0000256" key="1">
    <source>
        <dbReference type="SAM" id="MobiDB-lite"/>
    </source>
</evidence>
<feature type="compositionally biased region" description="Acidic residues" evidence="1">
    <location>
        <begin position="57"/>
        <end position="76"/>
    </location>
</feature>
<dbReference type="PANTHER" id="PTHR38698">
    <property type="entry name" value="EXPRESSED PROTEIN"/>
    <property type="match status" value="1"/>
</dbReference>
<dbReference type="PANTHER" id="PTHR38698:SF1">
    <property type="entry name" value="FUNGAL PROTEIN"/>
    <property type="match status" value="1"/>
</dbReference>
<accession>A0A0H2SDN8</accession>
<evidence type="ECO:0000313" key="2">
    <source>
        <dbReference type="EMBL" id="KLO19863.1"/>
    </source>
</evidence>
<feature type="region of interest" description="Disordered" evidence="1">
    <location>
        <begin position="342"/>
        <end position="366"/>
    </location>
</feature>
<organism evidence="2 3">
    <name type="scientific">Schizopora paradoxa</name>
    <dbReference type="NCBI Taxonomy" id="27342"/>
    <lineage>
        <taxon>Eukaryota</taxon>
        <taxon>Fungi</taxon>
        <taxon>Dikarya</taxon>
        <taxon>Basidiomycota</taxon>
        <taxon>Agaricomycotina</taxon>
        <taxon>Agaricomycetes</taxon>
        <taxon>Hymenochaetales</taxon>
        <taxon>Schizoporaceae</taxon>
        <taxon>Schizopora</taxon>
    </lineage>
</organism>
<dbReference type="EMBL" id="KQ085884">
    <property type="protein sequence ID" value="KLO19863.1"/>
    <property type="molecule type" value="Genomic_DNA"/>
</dbReference>
<feature type="compositionally biased region" description="Polar residues" evidence="1">
    <location>
        <begin position="355"/>
        <end position="366"/>
    </location>
</feature>
<proteinExistence type="predicted"/>
<dbReference type="AlphaFoldDB" id="A0A0H2SDN8"/>
<feature type="region of interest" description="Disordered" evidence="1">
    <location>
        <begin position="1"/>
        <end position="89"/>
    </location>
</feature>
<feature type="compositionally biased region" description="Polar residues" evidence="1">
    <location>
        <begin position="208"/>
        <end position="217"/>
    </location>
</feature>
<dbReference type="InParanoid" id="A0A0H2SDN8"/>
<dbReference type="OrthoDB" id="5378975at2759"/>
<dbReference type="InterPro" id="IPR031355">
    <property type="entry name" value="YBL010C/LAA2-like"/>
</dbReference>
<feature type="region of interest" description="Disordered" evidence="1">
    <location>
        <begin position="208"/>
        <end position="270"/>
    </location>
</feature>
<dbReference type="Pfam" id="PF17104">
    <property type="entry name" value="YBL010C_LAA2"/>
    <property type="match status" value="1"/>
</dbReference>
<dbReference type="STRING" id="27342.A0A0H2SDN8"/>
<evidence type="ECO:0000313" key="3">
    <source>
        <dbReference type="Proteomes" id="UP000053477"/>
    </source>
</evidence>
<sequence length="366" mass="39427">MDDDDFGFGASVWASSSNTVPPQREDPSVFSSSAKISSLTDDAFDDDDFNAPVDSTAGDDDDFGDFEDFGDADGGEESSGFSQTSDFDSGFGQLPIQSDEWTSLRLQPTPSSSRLRDDLNVLLDPLWRSNNISQFATNENIRQVGGLNQILVTPESRSLYNALFQFPPSNDNAPTWVRSRIRRRHLVSLGIPINLDEVLPHMNGKNMPTLQITTRPSSAPPIQRAPALGRVASPPPGSASSSRSGTPKPGASPLGRQPTTSTTQAGLGPAPEVDEARINHLLSLTPETLSLLPLPTLEKQLDSVRTLTADTSALLTHLLQQRDALNQDSETYNGLIAELVGEAQKKKSGPKGKTRTGSLRRTSNMA</sequence>
<name>A0A0H2SDN8_9AGAM</name>
<protein>
    <submittedName>
        <fullName evidence="2">Uncharacterized protein</fullName>
    </submittedName>
</protein>